<feature type="region of interest" description="Disordered" evidence="14">
    <location>
        <begin position="622"/>
        <end position="644"/>
    </location>
</feature>
<keyword evidence="6" id="KW-0863">Zinc-finger</keyword>
<evidence type="ECO:0000256" key="11">
    <source>
        <dbReference type="ARBA" id="ARBA00023204"/>
    </source>
</evidence>
<dbReference type="InterPro" id="IPR052131">
    <property type="entry name" value="ATRX_domain-containing"/>
</dbReference>
<dbReference type="GO" id="GO:0005524">
    <property type="term" value="F:ATP binding"/>
    <property type="evidence" value="ECO:0007669"/>
    <property type="project" value="UniProtKB-KW"/>
</dbReference>
<reference evidence="16" key="1">
    <citation type="submission" date="2014-11" db="EMBL/GenBank/DDBJ databases">
        <authorList>
            <person name="Geib S."/>
        </authorList>
    </citation>
    <scope>NUCLEOTIDE SEQUENCE</scope>
</reference>
<dbReference type="InterPro" id="IPR041430">
    <property type="entry name" value="ADD_ATRX"/>
</dbReference>
<feature type="compositionally biased region" description="Low complexity" evidence="14">
    <location>
        <begin position="299"/>
        <end position="310"/>
    </location>
</feature>
<dbReference type="PROSITE" id="PS51533">
    <property type="entry name" value="ADD"/>
    <property type="match status" value="1"/>
</dbReference>
<keyword evidence="7" id="KW-0378">Hydrolase</keyword>
<dbReference type="EMBL" id="GBXI01000262">
    <property type="protein sequence ID" value="JAD14030.1"/>
    <property type="molecule type" value="Transcribed_RNA"/>
</dbReference>
<evidence type="ECO:0000256" key="2">
    <source>
        <dbReference type="ARBA" id="ARBA00007025"/>
    </source>
</evidence>
<dbReference type="GO" id="GO:0005721">
    <property type="term" value="C:pericentric heterochromatin"/>
    <property type="evidence" value="ECO:0007669"/>
    <property type="project" value="TreeGrafter"/>
</dbReference>
<keyword evidence="4" id="KW-0547">Nucleotide-binding</keyword>
<dbReference type="CDD" id="cd11726">
    <property type="entry name" value="ADDz_ATRX"/>
    <property type="match status" value="1"/>
</dbReference>
<comment type="subcellular location">
    <subcellularLocation>
        <location evidence="1">Nucleus</location>
    </subcellularLocation>
</comment>
<keyword evidence="3" id="KW-0479">Metal-binding</keyword>
<feature type="compositionally biased region" description="Low complexity" evidence="14">
    <location>
        <begin position="1"/>
        <end position="17"/>
    </location>
</feature>
<dbReference type="GO" id="GO:0031490">
    <property type="term" value="F:chromatin DNA binding"/>
    <property type="evidence" value="ECO:0007669"/>
    <property type="project" value="TreeGrafter"/>
</dbReference>
<feature type="region of interest" description="Disordered" evidence="14">
    <location>
        <begin position="1000"/>
        <end position="1090"/>
    </location>
</feature>
<keyword evidence="11" id="KW-0234">DNA repair</keyword>
<dbReference type="Gene3D" id="3.30.40.10">
    <property type="entry name" value="Zinc/RING finger domain, C3HC4 (zinc finger)"/>
    <property type="match status" value="1"/>
</dbReference>
<feature type="compositionally biased region" description="Basic and acidic residues" evidence="14">
    <location>
        <begin position="829"/>
        <end position="855"/>
    </location>
</feature>
<feature type="region of interest" description="Disordered" evidence="14">
    <location>
        <begin position="299"/>
        <end position="318"/>
    </location>
</feature>
<feature type="region of interest" description="Disordered" evidence="14">
    <location>
        <begin position="829"/>
        <end position="935"/>
    </location>
</feature>
<dbReference type="InterPro" id="IPR025766">
    <property type="entry name" value="ADD"/>
</dbReference>
<feature type="compositionally biased region" description="Low complexity" evidence="14">
    <location>
        <begin position="221"/>
        <end position="234"/>
    </location>
</feature>
<dbReference type="InterPro" id="IPR013083">
    <property type="entry name" value="Znf_RING/FYVE/PHD"/>
</dbReference>
<keyword evidence="8" id="KW-0862">Zinc</keyword>
<organism evidence="16">
    <name type="scientific">Zeugodacus cucurbitae</name>
    <name type="common">Melon fruit fly</name>
    <name type="synonym">Bactrocera cucurbitae</name>
    <dbReference type="NCBI Taxonomy" id="28588"/>
    <lineage>
        <taxon>Eukaryota</taxon>
        <taxon>Metazoa</taxon>
        <taxon>Ecdysozoa</taxon>
        <taxon>Arthropoda</taxon>
        <taxon>Hexapoda</taxon>
        <taxon>Insecta</taxon>
        <taxon>Pterygota</taxon>
        <taxon>Neoptera</taxon>
        <taxon>Endopterygota</taxon>
        <taxon>Diptera</taxon>
        <taxon>Brachycera</taxon>
        <taxon>Muscomorpha</taxon>
        <taxon>Tephritoidea</taxon>
        <taxon>Tephritidae</taxon>
        <taxon>Zeugodacus</taxon>
        <taxon>Zeugodacus</taxon>
    </lineage>
</organism>
<dbReference type="GO" id="GO:0031297">
    <property type="term" value="P:replication fork processing"/>
    <property type="evidence" value="ECO:0007669"/>
    <property type="project" value="TreeGrafter"/>
</dbReference>
<dbReference type="GO" id="GO:0003678">
    <property type="term" value="F:DNA helicase activity"/>
    <property type="evidence" value="ECO:0007669"/>
    <property type="project" value="UniProtKB-EC"/>
</dbReference>
<gene>
    <name evidence="16" type="primary">Atrx_1</name>
    <name evidence="16" type="ORF">g.13663</name>
</gene>
<evidence type="ECO:0000256" key="10">
    <source>
        <dbReference type="ARBA" id="ARBA00023125"/>
    </source>
</evidence>
<keyword evidence="9" id="KW-0067">ATP-binding</keyword>
<reference evidence="16" key="2">
    <citation type="journal article" date="2015" name="Gigascience">
        <title>Reconstructing a comprehensive transcriptome assembly of a white-pupal translocated strain of the pest fruit fly Bactrocera cucurbitae.</title>
        <authorList>
            <person name="Sim S.B."/>
            <person name="Calla B."/>
            <person name="Hall B."/>
            <person name="DeRego T."/>
            <person name="Geib S.M."/>
        </authorList>
    </citation>
    <scope>NUCLEOTIDE SEQUENCE</scope>
</reference>
<evidence type="ECO:0000256" key="6">
    <source>
        <dbReference type="ARBA" id="ARBA00022771"/>
    </source>
</evidence>
<dbReference type="OrthoDB" id="6286493at2759"/>
<evidence type="ECO:0000256" key="5">
    <source>
        <dbReference type="ARBA" id="ARBA00022763"/>
    </source>
</evidence>
<sequence>MEASTTASTTTPTQASSNNDNDENVEFDPSLSEEERRFYLRAYPTVDLVRERKVHCTVCKSHIGTAPSQEENIRMHPVLRVTHCLKCHDFYNSGEFSKGEDGSELYCRWCGQGGEVYCCSSCPYVFCKSCIVKNLSRGVVVDIEQNENWNCFSCAPKILWPLRAQHWALIRYIEKQKKHIEANYASDAEKRTQLALDRSTCCRLAKAKCGNMSDSMESLDSATSRRSQSSSSAKKQAKSPGSHPQAPPAKRMKNSNDEVVCTPDLLSMLEPDCQITVQQKTRPAPSPITSTPKIISLQTHSSTSNSSGITLKAHNNTPPPLVLRNTGIPIRHPSPSPIVRRTVIGARNAPTTGNHTPVYHTINGYRIDLNSAAQQETFRLPNGKLIQVKRQGTNQPQAGTPSPSSAWMRQASPITAIQHAASGRPVQITPARTQYYPISQQHQQNSMQQPQIIRYSNTTVTPVSGQNGAIRGTQIQLINGVPVAPTATPTTVNAATAVRTPVMVRHVFPDTAIGQARSQLQDQVFNAMEICQHLTGKVQTLTNSNAYKQARNYLEVKELYIHLSYLLTYAIGRFKGLQDKCLGDMRQLGFVNDADSLENGQLAADKQASDDEDNEIEIVEPKTDTITLDSDNEDEEPVKQTDAAPKTPQLITIINTTATNSNAASTQQPSQISPDGNRQKLILKQQLTLPKGTTIVPTAPVPSLTKLPAAANSIAITLEKSNEGNNMEEVDMMSAAKKFLVSLLEVDSDAGEGSGSTDGGDSAQQLQQRKQPRKKTTSKPNPTLLKQKELLERERLEEMKRNDLKLKMKCAITLKKAEEEYPFARDMLQQHEIDAKTEKQAKEAERAASEEHQMEVDGNGDEGDTKAANKSSETGNENENDSGDLEILTVNLESSIDEDKESELVLVGEKSPTEQSVEVEDNGNGGKYTIVMDDEDEGKEKSLIIEVEGNSSNEKESVKVVINDNTAHSNDDTNEKCMKTKVETVSECAKRVIEGLQASEKQQELEKKEQQQQQTKVTPIDTTSNTSADDIIEPIVVEESDVADSEDSPIKQSGKVLELPNEHAVAAKKSAESASVDDGSAAKREAPTKSGLAACAIKAATERETNAVELNEPEIDVEKEIEMLLMKKAQLPEAETNNDTNALKPSTAGTQAVKATTAKAATPELLGELVDNLLENASAALT</sequence>
<evidence type="ECO:0000256" key="9">
    <source>
        <dbReference type="ARBA" id="ARBA00022840"/>
    </source>
</evidence>
<evidence type="ECO:0000256" key="1">
    <source>
        <dbReference type="ARBA" id="ARBA00004123"/>
    </source>
</evidence>
<name>A0A0A1XSY6_ZEUCU</name>
<dbReference type="InterPro" id="IPR011011">
    <property type="entry name" value="Znf_FYVE_PHD"/>
</dbReference>
<dbReference type="Pfam" id="PF17981">
    <property type="entry name" value="ADD_ATRX"/>
    <property type="match status" value="1"/>
</dbReference>
<keyword evidence="5" id="KW-0227">DNA damage</keyword>
<evidence type="ECO:0000256" key="12">
    <source>
        <dbReference type="ARBA" id="ARBA00023242"/>
    </source>
</evidence>
<comment type="catalytic activity">
    <reaction evidence="13">
        <text>ATP + H2O = ADP + phosphate + H(+)</text>
        <dbReference type="Rhea" id="RHEA:13065"/>
        <dbReference type="ChEBI" id="CHEBI:15377"/>
        <dbReference type="ChEBI" id="CHEBI:15378"/>
        <dbReference type="ChEBI" id="CHEBI:30616"/>
        <dbReference type="ChEBI" id="CHEBI:43474"/>
        <dbReference type="ChEBI" id="CHEBI:456216"/>
        <dbReference type="EC" id="3.6.4.12"/>
    </reaction>
</comment>
<dbReference type="PANTHER" id="PTHR46357:SF1">
    <property type="entry name" value="TRANSCRIPTIONAL REGULATOR ATRX"/>
    <property type="match status" value="1"/>
</dbReference>
<feature type="compositionally biased region" description="Acidic residues" evidence="14">
    <location>
        <begin position="1030"/>
        <end position="1047"/>
    </location>
</feature>
<dbReference type="PANTHER" id="PTHR46357">
    <property type="entry name" value="TRANSCRIPTIONAL REGULATOR ATRX"/>
    <property type="match status" value="1"/>
</dbReference>
<protein>
    <submittedName>
        <fullName evidence="16">Transcriptional regulator ATRX</fullName>
    </submittedName>
</protein>
<feature type="compositionally biased region" description="Basic and acidic residues" evidence="14">
    <location>
        <begin position="1001"/>
        <end position="1010"/>
    </location>
</feature>
<feature type="region of interest" description="Disordered" evidence="14">
    <location>
        <begin position="1"/>
        <end position="30"/>
    </location>
</feature>
<dbReference type="GO" id="GO:0006338">
    <property type="term" value="P:chromatin remodeling"/>
    <property type="evidence" value="ECO:0007669"/>
    <property type="project" value="TreeGrafter"/>
</dbReference>
<dbReference type="GO" id="GO:0016787">
    <property type="term" value="F:hydrolase activity"/>
    <property type="evidence" value="ECO:0007669"/>
    <property type="project" value="UniProtKB-KW"/>
</dbReference>
<proteinExistence type="inferred from homology"/>
<evidence type="ECO:0000256" key="13">
    <source>
        <dbReference type="ARBA" id="ARBA00047995"/>
    </source>
</evidence>
<dbReference type="GO" id="GO:0010468">
    <property type="term" value="P:regulation of gene expression"/>
    <property type="evidence" value="ECO:0007669"/>
    <property type="project" value="UniProtKB-ARBA"/>
</dbReference>
<comment type="similarity">
    <text evidence="2">Belongs to the SNF2/RAD54 helicase family.</text>
</comment>
<dbReference type="AlphaFoldDB" id="A0A0A1XSY6"/>
<evidence type="ECO:0000259" key="15">
    <source>
        <dbReference type="PROSITE" id="PS51533"/>
    </source>
</evidence>
<dbReference type="GO" id="GO:0008270">
    <property type="term" value="F:zinc ion binding"/>
    <property type="evidence" value="ECO:0007669"/>
    <property type="project" value="UniProtKB-KW"/>
</dbReference>
<accession>A0A0A1XSY6</accession>
<evidence type="ECO:0000256" key="7">
    <source>
        <dbReference type="ARBA" id="ARBA00022801"/>
    </source>
</evidence>
<dbReference type="GO" id="GO:0006281">
    <property type="term" value="P:DNA repair"/>
    <property type="evidence" value="ECO:0007669"/>
    <property type="project" value="UniProtKB-KW"/>
</dbReference>
<dbReference type="GO" id="GO:0005634">
    <property type="term" value="C:nucleus"/>
    <property type="evidence" value="ECO:0007669"/>
    <property type="project" value="UniProtKB-SubCell"/>
</dbReference>
<evidence type="ECO:0000256" key="4">
    <source>
        <dbReference type="ARBA" id="ARBA00022741"/>
    </source>
</evidence>
<evidence type="ECO:0000256" key="8">
    <source>
        <dbReference type="ARBA" id="ARBA00022833"/>
    </source>
</evidence>
<feature type="domain" description="PHD-type" evidence="15">
    <location>
        <begin position="44"/>
        <end position="182"/>
    </location>
</feature>
<dbReference type="SUPFAM" id="SSF57903">
    <property type="entry name" value="FYVE/PHD zinc finger"/>
    <property type="match status" value="1"/>
</dbReference>
<keyword evidence="10" id="KW-0238">DNA-binding</keyword>
<feature type="compositionally biased region" description="Low complexity" evidence="14">
    <location>
        <begin position="759"/>
        <end position="769"/>
    </location>
</feature>
<evidence type="ECO:0000256" key="3">
    <source>
        <dbReference type="ARBA" id="ARBA00022723"/>
    </source>
</evidence>
<evidence type="ECO:0000313" key="16">
    <source>
        <dbReference type="EMBL" id="JAD14030.1"/>
    </source>
</evidence>
<keyword evidence="12" id="KW-0539">Nucleus</keyword>
<feature type="region of interest" description="Disordered" evidence="14">
    <location>
        <begin position="213"/>
        <end position="256"/>
    </location>
</feature>
<feature type="region of interest" description="Disordered" evidence="14">
    <location>
        <begin position="749"/>
        <end position="792"/>
    </location>
</feature>
<evidence type="ECO:0000256" key="14">
    <source>
        <dbReference type="SAM" id="MobiDB-lite"/>
    </source>
</evidence>